<sequence length="293" mass="34327">MMIDVIMLTKNSNKPFFKRVLAAIKRNILVHHFIVVDSYSTDGTVDVIREFFKDKVVVIKTRASLGFARYIGMKLVDTEWFAFIDSDVEILEGWHENAKPLMRVDRIWGIQGVFINSRYANIRTYGKIEVVKNIDEVPRKFIVKYGFYRFSGADTGHVLLRRNVVSLLSPYIMKSLRSGEDFYIAQEITRAGYYYIRTDRLKAIHHRAGKINISKLVERAFNAHGLALYIDLKTFTLYNLCRMLKVLRERNVELLLWHLFYLLGELKAKSEIWTNTRTLRKVLASTQCNKYRP</sequence>
<dbReference type="AlphaFoldDB" id="A0A7C4BE22"/>
<gene>
    <name evidence="2" type="ORF">ENV14_05755</name>
</gene>
<dbReference type="GO" id="GO:0016740">
    <property type="term" value="F:transferase activity"/>
    <property type="evidence" value="ECO:0007669"/>
    <property type="project" value="UniProtKB-KW"/>
</dbReference>
<dbReference type="SUPFAM" id="SSF53448">
    <property type="entry name" value="Nucleotide-diphospho-sugar transferases"/>
    <property type="match status" value="1"/>
</dbReference>
<proteinExistence type="predicted"/>
<evidence type="ECO:0000259" key="1">
    <source>
        <dbReference type="Pfam" id="PF00535"/>
    </source>
</evidence>
<dbReference type="EMBL" id="DTFF01000048">
    <property type="protein sequence ID" value="HGI87872.1"/>
    <property type="molecule type" value="Genomic_DNA"/>
</dbReference>
<dbReference type="Pfam" id="PF00535">
    <property type="entry name" value="Glycos_transf_2"/>
    <property type="match status" value="1"/>
</dbReference>
<dbReference type="Gene3D" id="3.90.550.10">
    <property type="entry name" value="Spore Coat Polysaccharide Biosynthesis Protein SpsA, Chain A"/>
    <property type="match status" value="1"/>
</dbReference>
<comment type="caution">
    <text evidence="2">The sequence shown here is derived from an EMBL/GenBank/DDBJ whole genome shotgun (WGS) entry which is preliminary data.</text>
</comment>
<dbReference type="InterPro" id="IPR001173">
    <property type="entry name" value="Glyco_trans_2-like"/>
</dbReference>
<dbReference type="InterPro" id="IPR029044">
    <property type="entry name" value="Nucleotide-diphossugar_trans"/>
</dbReference>
<dbReference type="CDD" id="cd00761">
    <property type="entry name" value="Glyco_tranf_GTA_type"/>
    <property type="match status" value="1"/>
</dbReference>
<accession>A0A7C4BE22</accession>
<reference evidence="2" key="1">
    <citation type="journal article" date="2020" name="mSystems">
        <title>Genome- and Community-Level Interaction Insights into Carbon Utilization and Element Cycling Functions of Hydrothermarchaeota in Hydrothermal Sediment.</title>
        <authorList>
            <person name="Zhou Z."/>
            <person name="Liu Y."/>
            <person name="Xu W."/>
            <person name="Pan J."/>
            <person name="Luo Z.H."/>
            <person name="Li M."/>
        </authorList>
    </citation>
    <scope>NUCLEOTIDE SEQUENCE [LARGE SCALE GENOMIC DNA]</scope>
    <source>
        <strain evidence="2">SpSt-732</strain>
    </source>
</reference>
<feature type="domain" description="Glycosyltransferase 2-like" evidence="1">
    <location>
        <begin position="5"/>
        <end position="126"/>
    </location>
</feature>
<name>A0A7C4BE22_9CREN</name>
<protein>
    <submittedName>
        <fullName evidence="2">Glycosyltransferase family 2 protein</fullName>
    </submittedName>
</protein>
<evidence type="ECO:0000313" key="2">
    <source>
        <dbReference type="EMBL" id="HGI87872.1"/>
    </source>
</evidence>
<keyword evidence="2" id="KW-0808">Transferase</keyword>
<organism evidence="2">
    <name type="scientific">Ignisphaera aggregans</name>
    <dbReference type="NCBI Taxonomy" id="334771"/>
    <lineage>
        <taxon>Archaea</taxon>
        <taxon>Thermoproteota</taxon>
        <taxon>Thermoprotei</taxon>
        <taxon>Desulfurococcales</taxon>
        <taxon>Desulfurococcaceae</taxon>
        <taxon>Ignisphaera</taxon>
    </lineage>
</organism>